<keyword evidence="6" id="KW-0804">Transcription</keyword>
<evidence type="ECO:0000313" key="9">
    <source>
        <dbReference type="Proteomes" id="UP000671995"/>
    </source>
</evidence>
<dbReference type="InterPro" id="IPR002481">
    <property type="entry name" value="FUR"/>
</dbReference>
<evidence type="ECO:0000256" key="2">
    <source>
        <dbReference type="ARBA" id="ARBA00022491"/>
    </source>
</evidence>
<sequence>MENNYFSKIAEKGIRPSVQRIAVYKYLCEHPDHPTVDMVYTALFPDYPTLSRTTVYNTLKLLAEHGLVRTIQLEEDKLRYDANTEPHIHFKCMECGDIQDIYDEEFLSKITSKCTELLPEGSVAGKIQTCIWGRCNKCAPKK</sequence>
<dbReference type="Gene3D" id="1.10.10.10">
    <property type="entry name" value="Winged helix-like DNA-binding domain superfamily/Winged helix DNA-binding domain"/>
    <property type="match status" value="1"/>
</dbReference>
<keyword evidence="7" id="KW-0479">Metal-binding</keyword>
<reference evidence="8" key="2">
    <citation type="journal article" date="2021" name="Microbiol. Resour. Announc.">
        <title>Complete Genome Sequences of Three Human Oral Treponema parvum Isolates.</title>
        <authorList>
            <person name="Zeng H."/>
            <person name="Watt R.M."/>
        </authorList>
    </citation>
    <scope>NUCLEOTIDE SEQUENCE</scope>
    <source>
        <strain evidence="8">ATCC 700773</strain>
    </source>
</reference>
<reference evidence="8" key="1">
    <citation type="submission" date="2020-05" db="EMBL/GenBank/DDBJ databases">
        <authorList>
            <person name="Zeng H."/>
            <person name="Chan Y.K."/>
            <person name="Watt R.M."/>
        </authorList>
    </citation>
    <scope>NUCLEOTIDE SEQUENCE</scope>
    <source>
        <strain evidence="8">ATCC 700773</strain>
    </source>
</reference>
<dbReference type="GO" id="GO:0045892">
    <property type="term" value="P:negative regulation of DNA-templated transcription"/>
    <property type="evidence" value="ECO:0007669"/>
    <property type="project" value="TreeGrafter"/>
</dbReference>
<protein>
    <submittedName>
        <fullName evidence="8">Transcriptional repressor</fullName>
    </submittedName>
</protein>
<dbReference type="GO" id="GO:0003700">
    <property type="term" value="F:DNA-binding transcription factor activity"/>
    <property type="evidence" value="ECO:0007669"/>
    <property type="project" value="InterPro"/>
</dbReference>
<dbReference type="Gene3D" id="3.30.1490.190">
    <property type="match status" value="1"/>
</dbReference>
<name>A0A975EYW7_9SPIR</name>
<organism evidence="8 9">
    <name type="scientific">Treponema parvum</name>
    <dbReference type="NCBI Taxonomy" id="138851"/>
    <lineage>
        <taxon>Bacteria</taxon>
        <taxon>Pseudomonadati</taxon>
        <taxon>Spirochaetota</taxon>
        <taxon>Spirochaetia</taxon>
        <taxon>Spirochaetales</taxon>
        <taxon>Treponemataceae</taxon>
        <taxon>Treponema</taxon>
    </lineage>
</organism>
<evidence type="ECO:0000313" key="8">
    <source>
        <dbReference type="EMBL" id="QTQ11480.1"/>
    </source>
</evidence>
<keyword evidence="2" id="KW-0678">Repressor</keyword>
<evidence type="ECO:0000256" key="6">
    <source>
        <dbReference type="ARBA" id="ARBA00023163"/>
    </source>
</evidence>
<evidence type="ECO:0000256" key="5">
    <source>
        <dbReference type="ARBA" id="ARBA00023125"/>
    </source>
</evidence>
<dbReference type="Pfam" id="PF01475">
    <property type="entry name" value="FUR"/>
    <property type="match status" value="1"/>
</dbReference>
<dbReference type="InterPro" id="IPR036390">
    <property type="entry name" value="WH_DNA-bd_sf"/>
</dbReference>
<dbReference type="GO" id="GO:0000976">
    <property type="term" value="F:transcription cis-regulatory region binding"/>
    <property type="evidence" value="ECO:0007669"/>
    <property type="project" value="TreeGrafter"/>
</dbReference>
<dbReference type="RefSeq" id="WP_210118276.1">
    <property type="nucleotide sequence ID" value="NZ_CP054257.1"/>
</dbReference>
<dbReference type="PANTHER" id="PTHR33202:SF8">
    <property type="entry name" value="PEROXIDE-RESPONSIVE REPRESSOR PERR"/>
    <property type="match status" value="1"/>
</dbReference>
<dbReference type="AlphaFoldDB" id="A0A975EYW7"/>
<dbReference type="PANTHER" id="PTHR33202">
    <property type="entry name" value="ZINC UPTAKE REGULATION PROTEIN"/>
    <property type="match status" value="1"/>
</dbReference>
<evidence type="ECO:0000256" key="3">
    <source>
        <dbReference type="ARBA" id="ARBA00022833"/>
    </source>
</evidence>
<dbReference type="SUPFAM" id="SSF46785">
    <property type="entry name" value="Winged helix' DNA-binding domain"/>
    <property type="match status" value="1"/>
</dbReference>
<dbReference type="GO" id="GO:1900376">
    <property type="term" value="P:regulation of secondary metabolite biosynthetic process"/>
    <property type="evidence" value="ECO:0007669"/>
    <property type="project" value="TreeGrafter"/>
</dbReference>
<feature type="binding site" evidence="7">
    <location>
        <position position="138"/>
    </location>
    <ligand>
        <name>Zn(2+)</name>
        <dbReference type="ChEBI" id="CHEBI:29105"/>
    </ligand>
</feature>
<proteinExistence type="inferred from homology"/>
<evidence type="ECO:0000256" key="4">
    <source>
        <dbReference type="ARBA" id="ARBA00023015"/>
    </source>
</evidence>
<keyword evidence="3 7" id="KW-0862">Zinc</keyword>
<dbReference type="Proteomes" id="UP000671995">
    <property type="component" value="Chromosome"/>
</dbReference>
<evidence type="ECO:0000256" key="1">
    <source>
        <dbReference type="ARBA" id="ARBA00007957"/>
    </source>
</evidence>
<accession>A0A975EYW7</accession>
<gene>
    <name evidence="8" type="ORF">HRI96_04250</name>
</gene>
<evidence type="ECO:0000256" key="7">
    <source>
        <dbReference type="PIRSR" id="PIRSR602481-1"/>
    </source>
</evidence>
<dbReference type="CDD" id="cd07153">
    <property type="entry name" value="Fur_like"/>
    <property type="match status" value="1"/>
</dbReference>
<feature type="binding site" evidence="7">
    <location>
        <position position="92"/>
    </location>
    <ligand>
        <name>Zn(2+)</name>
        <dbReference type="ChEBI" id="CHEBI:29105"/>
    </ligand>
</feature>
<dbReference type="InterPro" id="IPR043135">
    <property type="entry name" value="Fur_C"/>
</dbReference>
<keyword evidence="4" id="KW-0805">Transcription regulation</keyword>
<dbReference type="InterPro" id="IPR036388">
    <property type="entry name" value="WH-like_DNA-bd_sf"/>
</dbReference>
<feature type="binding site" evidence="7">
    <location>
        <position position="135"/>
    </location>
    <ligand>
        <name>Zn(2+)</name>
        <dbReference type="ChEBI" id="CHEBI:29105"/>
    </ligand>
</feature>
<dbReference type="EMBL" id="CP054257">
    <property type="protein sequence ID" value="QTQ11480.1"/>
    <property type="molecule type" value="Genomic_DNA"/>
</dbReference>
<feature type="binding site" evidence="7">
    <location>
        <position position="95"/>
    </location>
    <ligand>
        <name>Zn(2+)</name>
        <dbReference type="ChEBI" id="CHEBI:29105"/>
    </ligand>
</feature>
<keyword evidence="5" id="KW-0238">DNA-binding</keyword>
<dbReference type="GO" id="GO:0008270">
    <property type="term" value="F:zinc ion binding"/>
    <property type="evidence" value="ECO:0007669"/>
    <property type="project" value="TreeGrafter"/>
</dbReference>
<comment type="cofactor">
    <cofactor evidence="7">
        <name>Zn(2+)</name>
        <dbReference type="ChEBI" id="CHEBI:29105"/>
    </cofactor>
    <text evidence="7">Binds 1 zinc ion per subunit.</text>
</comment>
<comment type="similarity">
    <text evidence="1">Belongs to the Fur family.</text>
</comment>